<evidence type="ECO:0000256" key="5">
    <source>
        <dbReference type="RuleBase" id="RU362066"/>
    </source>
</evidence>
<evidence type="ECO:0000256" key="4">
    <source>
        <dbReference type="ARBA" id="ARBA00023143"/>
    </source>
</evidence>
<dbReference type="PANTHER" id="PTHR30288:SF0">
    <property type="entry name" value="FLAGELLAR HOOK-ASSOCIATED PROTEIN 2"/>
    <property type="match status" value="1"/>
</dbReference>
<protein>
    <recommendedName>
        <fullName evidence="5">Flagellar hook-associated protein 2</fullName>
        <shortName evidence="5">HAP2</shortName>
    </recommendedName>
    <alternativeName>
        <fullName evidence="5">Flagellar cap protein</fullName>
    </alternativeName>
</protein>
<evidence type="ECO:0000313" key="8">
    <source>
        <dbReference type="EMBL" id="ALS77036.1"/>
    </source>
</evidence>
<accession>A0A0U2ZCV7</accession>
<evidence type="ECO:0000256" key="2">
    <source>
        <dbReference type="ARBA" id="ARBA00011255"/>
    </source>
</evidence>
<keyword evidence="3 5" id="KW-0175">Coiled coil</keyword>
<dbReference type="InterPro" id="IPR003481">
    <property type="entry name" value="FliD_N"/>
</dbReference>
<gene>
    <name evidence="8" type="ORF">AUC31_09210</name>
</gene>
<comment type="subunit">
    <text evidence="2 5">Homopentamer.</text>
</comment>
<dbReference type="GO" id="GO:0007155">
    <property type="term" value="P:cell adhesion"/>
    <property type="evidence" value="ECO:0007669"/>
    <property type="project" value="InterPro"/>
</dbReference>
<keyword evidence="5" id="KW-0964">Secreted</keyword>
<proteinExistence type="inferred from homology"/>
<feature type="domain" description="Flagellar hook-associated protein 2 N-terminal" evidence="6">
    <location>
        <begin position="8"/>
        <end position="103"/>
    </location>
</feature>
<dbReference type="EMBL" id="CP013659">
    <property type="protein sequence ID" value="ALS77036.1"/>
    <property type="molecule type" value="Genomic_DNA"/>
</dbReference>
<reference evidence="8" key="1">
    <citation type="submission" date="2016-01" db="EMBL/GenBank/DDBJ databases">
        <title>Complete genome of Planococcus rifietoensis type strain M8.</title>
        <authorList>
            <person name="See-Too W.S."/>
        </authorList>
    </citation>
    <scope>NUCLEOTIDE SEQUENCE [LARGE SCALE GENOMIC DNA]</scope>
    <source>
        <strain evidence="8">M8</strain>
    </source>
</reference>
<comment type="similarity">
    <text evidence="1 5">Belongs to the FliD family.</text>
</comment>
<comment type="subcellular location">
    <subcellularLocation>
        <location evidence="5">Secreted</location>
    </subcellularLocation>
    <subcellularLocation>
        <location evidence="5">Bacterial flagellum</location>
    </subcellularLocation>
</comment>
<dbReference type="OrthoDB" id="9776025at2"/>
<name>A0A0U2ZCV7_9BACL</name>
<keyword evidence="8" id="KW-0969">Cilium</keyword>
<dbReference type="PANTHER" id="PTHR30288">
    <property type="entry name" value="FLAGELLAR CAP/ASSEMBLY PROTEIN FLID"/>
    <property type="match status" value="1"/>
</dbReference>
<dbReference type="InterPro" id="IPR010809">
    <property type="entry name" value="FliD_C"/>
</dbReference>
<dbReference type="STRING" id="200991.AUC31_09210"/>
<keyword evidence="8" id="KW-0282">Flagellum</keyword>
<evidence type="ECO:0000259" key="6">
    <source>
        <dbReference type="Pfam" id="PF02465"/>
    </source>
</evidence>
<comment type="function">
    <text evidence="5">Required for morphogenesis and for the elongation of the flagellar filament by facilitating polymerization of the flagellin monomers at the tip of growing filament. Forms a capping structure, which prevents flagellin subunits (transported through the central channel of the flagellum) from leaking out without polymerization at the distal end.</text>
</comment>
<dbReference type="KEGG" id="prt:AUC31_09210"/>
<sequence length="506" mass="55366">MRIGGLASGMDTDSIVKQMMQIQKMPLDKLMQQKVWTEWQQEATREQNLAFSSLRTSASNLRLQSSFNSYSAEMTGSGSAKVTATATAMNGDYEVKVNSLATPAKMTSEAQIQKTAGGAAKSTDAIGVEGRIVIDVSGGTDINMDIKADMTFKAVAELLQEKTAGSVPALRVNFDDTTSRFFISSKELGSAQNFTLSFKNADGTADNTDLGRQITGTAQASMSSTAATDGSITIDGITVNGLTSNKATVNGLTVQLLSVDAVATDTTPGTSTKVRVQSDPEKPVQMLKDFVEAYNKTIEDLQKQIVEKRYPDFQPLSDEQKKDMSDNEIELWEEKARSGLLRNDPIMKSALQDLRREFMDKVGGIGDGSINLLSQIGINTGDYREGGKLFIDEDKLRTVLSEKPDEVMNLFTVRSEAGDGIGARVYDKLNDIVKNLSTQAGSLGSPVDNSTMSKKLRRMETEITRWQDRLTSIEDRYWSQFTAMEKALSKMNSQSAWMQQNMFGGM</sequence>
<dbReference type="Pfam" id="PF02465">
    <property type="entry name" value="FliD_N"/>
    <property type="match status" value="1"/>
</dbReference>
<keyword evidence="4 5" id="KW-0975">Bacterial flagellum</keyword>
<feature type="domain" description="Flagellar hook-associated protein 2 C-terminal" evidence="7">
    <location>
        <begin position="227"/>
        <end position="493"/>
    </location>
</feature>
<organism evidence="8 9">
    <name type="scientific">Planococcus rifietoensis</name>
    <dbReference type="NCBI Taxonomy" id="200991"/>
    <lineage>
        <taxon>Bacteria</taxon>
        <taxon>Bacillati</taxon>
        <taxon>Bacillota</taxon>
        <taxon>Bacilli</taxon>
        <taxon>Bacillales</taxon>
        <taxon>Caryophanaceae</taxon>
        <taxon>Planococcus</taxon>
    </lineage>
</organism>
<keyword evidence="9" id="KW-1185">Reference proteome</keyword>
<dbReference type="GO" id="GO:0009421">
    <property type="term" value="C:bacterial-type flagellum filament cap"/>
    <property type="evidence" value="ECO:0007669"/>
    <property type="project" value="InterPro"/>
</dbReference>
<evidence type="ECO:0000259" key="7">
    <source>
        <dbReference type="Pfam" id="PF07195"/>
    </source>
</evidence>
<dbReference type="Pfam" id="PF07195">
    <property type="entry name" value="FliD_C"/>
    <property type="match status" value="1"/>
</dbReference>
<evidence type="ECO:0000256" key="3">
    <source>
        <dbReference type="ARBA" id="ARBA00023054"/>
    </source>
</evidence>
<dbReference type="Proteomes" id="UP000067683">
    <property type="component" value="Chromosome"/>
</dbReference>
<evidence type="ECO:0000313" key="9">
    <source>
        <dbReference type="Proteomes" id="UP000067683"/>
    </source>
</evidence>
<dbReference type="AlphaFoldDB" id="A0A0U2ZCV7"/>
<dbReference type="GO" id="GO:0005576">
    <property type="term" value="C:extracellular region"/>
    <property type="evidence" value="ECO:0007669"/>
    <property type="project" value="UniProtKB-SubCell"/>
</dbReference>
<dbReference type="GO" id="GO:0009424">
    <property type="term" value="C:bacterial-type flagellum hook"/>
    <property type="evidence" value="ECO:0007669"/>
    <property type="project" value="UniProtKB-UniRule"/>
</dbReference>
<keyword evidence="8" id="KW-0966">Cell projection</keyword>
<dbReference type="InterPro" id="IPR040026">
    <property type="entry name" value="FliD"/>
</dbReference>
<dbReference type="GO" id="GO:0071973">
    <property type="term" value="P:bacterial-type flagellum-dependent cell motility"/>
    <property type="evidence" value="ECO:0007669"/>
    <property type="project" value="TreeGrafter"/>
</dbReference>
<evidence type="ECO:0000256" key="1">
    <source>
        <dbReference type="ARBA" id="ARBA00009764"/>
    </source>
</evidence>
<feature type="coiled-coil region" evidence="5">
    <location>
        <begin position="449"/>
        <end position="476"/>
    </location>
</feature>